<dbReference type="AlphaFoldDB" id="X1C0L9"/>
<gene>
    <name evidence="2" type="ORF">S01H4_36467</name>
</gene>
<protein>
    <submittedName>
        <fullName evidence="2">Uncharacterized protein</fullName>
    </submittedName>
</protein>
<dbReference type="EMBL" id="BART01019497">
    <property type="protein sequence ID" value="GAG86902.1"/>
    <property type="molecule type" value="Genomic_DNA"/>
</dbReference>
<feature type="non-terminal residue" evidence="2">
    <location>
        <position position="1"/>
    </location>
</feature>
<accession>X1C0L9</accession>
<evidence type="ECO:0000256" key="1">
    <source>
        <dbReference type="SAM" id="MobiDB-lite"/>
    </source>
</evidence>
<reference evidence="2" key="1">
    <citation type="journal article" date="2014" name="Front. Microbiol.">
        <title>High frequency of phylogenetically diverse reductive dehalogenase-homologous genes in deep subseafloor sedimentary metagenomes.</title>
        <authorList>
            <person name="Kawai M."/>
            <person name="Futagami T."/>
            <person name="Toyoda A."/>
            <person name="Takaki Y."/>
            <person name="Nishi S."/>
            <person name="Hori S."/>
            <person name="Arai W."/>
            <person name="Tsubouchi T."/>
            <person name="Morono Y."/>
            <person name="Uchiyama I."/>
            <person name="Ito T."/>
            <person name="Fujiyama A."/>
            <person name="Inagaki F."/>
            <person name="Takami H."/>
        </authorList>
    </citation>
    <scope>NUCLEOTIDE SEQUENCE</scope>
    <source>
        <strain evidence="2">Expedition CK06-06</strain>
    </source>
</reference>
<sequence>DDLTAAQGDLTEAQAQIQPPQDDKEAAEEKLAEALAYAEYLDIALYPIWEEAGLTPRFAFKGDLEWMMELKTRADDMGDAELGNYLEELMEQSEGAIERMWYHCFDKIEETLK</sequence>
<organism evidence="2">
    <name type="scientific">marine sediment metagenome</name>
    <dbReference type="NCBI Taxonomy" id="412755"/>
    <lineage>
        <taxon>unclassified sequences</taxon>
        <taxon>metagenomes</taxon>
        <taxon>ecological metagenomes</taxon>
    </lineage>
</organism>
<feature type="region of interest" description="Disordered" evidence="1">
    <location>
        <begin position="1"/>
        <end position="28"/>
    </location>
</feature>
<comment type="caution">
    <text evidence="2">The sequence shown here is derived from an EMBL/GenBank/DDBJ whole genome shotgun (WGS) entry which is preliminary data.</text>
</comment>
<name>X1C0L9_9ZZZZ</name>
<proteinExistence type="predicted"/>
<evidence type="ECO:0000313" key="2">
    <source>
        <dbReference type="EMBL" id="GAG86902.1"/>
    </source>
</evidence>